<keyword evidence="3" id="KW-1185">Reference proteome</keyword>
<proteinExistence type="predicted"/>
<reference evidence="2 3" key="1">
    <citation type="submission" date="2016-10" db="EMBL/GenBank/DDBJ databases">
        <authorList>
            <person name="de Groot N.N."/>
        </authorList>
    </citation>
    <scope>NUCLEOTIDE SEQUENCE [LARGE SCALE GENOMIC DNA]</scope>
    <source>
        <strain evidence="2 3">DSM 22007</strain>
    </source>
</reference>
<dbReference type="OrthoDB" id="8244198at2"/>
<protein>
    <recommendedName>
        <fullName evidence="1">YjiS-like domain-containing protein</fullName>
    </recommendedName>
</protein>
<organism evidence="2 3">
    <name type="scientific">Thalassovita taeanensis</name>
    <dbReference type="NCBI Taxonomy" id="657014"/>
    <lineage>
        <taxon>Bacteria</taxon>
        <taxon>Pseudomonadati</taxon>
        <taxon>Pseudomonadota</taxon>
        <taxon>Alphaproteobacteria</taxon>
        <taxon>Rhodobacterales</taxon>
        <taxon>Roseobacteraceae</taxon>
        <taxon>Thalassovita</taxon>
    </lineage>
</organism>
<dbReference type="InterPro" id="IPR009506">
    <property type="entry name" value="YjiS-like"/>
</dbReference>
<gene>
    <name evidence="2" type="ORF">SAMN04488092_105225</name>
</gene>
<dbReference type="EMBL" id="FOEP01000005">
    <property type="protein sequence ID" value="SEQ30807.1"/>
    <property type="molecule type" value="Genomic_DNA"/>
</dbReference>
<sequence length="72" mass="8019">MAFASDIRNAQGGFADRFAALSKDLGARFARYKTYRSTLNELASLSNRDLRDLGLSRSQIRSVAYEAAYDAH</sequence>
<evidence type="ECO:0000313" key="3">
    <source>
        <dbReference type="Proteomes" id="UP000198634"/>
    </source>
</evidence>
<dbReference type="RefSeq" id="WP_090269717.1">
    <property type="nucleotide sequence ID" value="NZ_FOEP01000005.1"/>
</dbReference>
<name>A0A1H9EYW3_9RHOB</name>
<dbReference type="Pfam" id="PF06568">
    <property type="entry name" value="YjiS-like"/>
    <property type="match status" value="1"/>
</dbReference>
<feature type="domain" description="YjiS-like" evidence="1">
    <location>
        <begin position="27"/>
        <end position="61"/>
    </location>
</feature>
<dbReference type="AlphaFoldDB" id="A0A1H9EYW3"/>
<evidence type="ECO:0000313" key="2">
    <source>
        <dbReference type="EMBL" id="SEQ30807.1"/>
    </source>
</evidence>
<accession>A0A1H9EYW3</accession>
<dbReference type="STRING" id="657014.SAMN04488092_105225"/>
<evidence type="ECO:0000259" key="1">
    <source>
        <dbReference type="Pfam" id="PF06568"/>
    </source>
</evidence>
<dbReference type="Proteomes" id="UP000198634">
    <property type="component" value="Unassembled WGS sequence"/>
</dbReference>